<feature type="transmembrane region" description="Helical" evidence="6">
    <location>
        <begin position="23"/>
        <end position="48"/>
    </location>
</feature>
<feature type="transmembrane region" description="Helical" evidence="6">
    <location>
        <begin position="455"/>
        <end position="478"/>
    </location>
</feature>
<evidence type="ECO:0000256" key="3">
    <source>
        <dbReference type="ARBA" id="ARBA00023040"/>
    </source>
</evidence>
<dbReference type="Proteomes" id="UP000747542">
    <property type="component" value="Unassembled WGS sequence"/>
</dbReference>
<dbReference type="InterPro" id="IPR050569">
    <property type="entry name" value="TAAR"/>
</dbReference>
<accession>A0A8J5TGY2</accession>
<proteinExistence type="predicted"/>
<feature type="transmembrane region" description="Helical" evidence="6">
    <location>
        <begin position="164"/>
        <end position="188"/>
    </location>
</feature>
<dbReference type="GO" id="GO:0004930">
    <property type="term" value="F:G protein-coupled receptor activity"/>
    <property type="evidence" value="ECO:0007669"/>
    <property type="project" value="UniProtKB-KW"/>
</dbReference>
<feature type="transmembrane region" description="Helical" evidence="6">
    <location>
        <begin position="60"/>
        <end position="84"/>
    </location>
</feature>
<feature type="transmembrane region" description="Helical" evidence="6">
    <location>
        <begin position="490"/>
        <end position="511"/>
    </location>
</feature>
<gene>
    <name evidence="7" type="ORF">Hamer_G016461</name>
</gene>
<name>A0A8J5TGY2_HOMAM</name>
<feature type="transmembrane region" description="Helical" evidence="6">
    <location>
        <begin position="551"/>
        <end position="575"/>
    </location>
</feature>
<keyword evidence="3" id="KW-0297">G-protein coupled receptor</keyword>
<sequence length="577" mass="62412">MASSTSEPTSPDPTPEFYVDEGVLLVCLVSGVTTLVCGVVATAGIYLGDVPKGAAHKTTGARVLLCSYAAAGLLHFLVFTPVLMSALVHNNNGEGVGVVTITYERYTAVTSPLSNQLSTRLGLLLAGWSWVCGGVVGVLVAGGLPHSILQLTCRPAAHTRNDDFLVALVYVVCPCGLLSYTTLVFIWFRTIAAAKSQGRVDTSSVEHDAGGEVVSGVGVELCRRVRCPCHVEVELVTIARTSTAFCPSCVTDGWWTLPAQPDLQTLVCSAGQWTKPVLVEKSHSTPLPQESDTSDLARTLILAQCGTEMDGSLCPTPSNHQEREDTFTRGGVYIGSLESHMRTHQAFCSGMNVRSQGCQTGEVEASPPVIEWRLHPSASREDHFQPPVVAHVEVQCNGLMEDVEPHPQALGLREAVDLRPQPPELAGLVGDVCVRDARARLTGRTRVEAARALPAFFMSLVQVLLWLPLPIMSLTLYLTHTEPVWAWRALLTTLALTNLAPALAPAIYSFLLSDVCESGGVRDDDNNYDDDDDDGDDDDCDYNDGGDEMMMMMMMTMTMMMMTIMMVVMTIMMVVMR</sequence>
<dbReference type="Gene3D" id="1.20.1070.10">
    <property type="entry name" value="Rhodopsin 7-helix transmembrane proteins"/>
    <property type="match status" value="1"/>
</dbReference>
<keyword evidence="6" id="KW-0472">Membrane</keyword>
<dbReference type="PANTHER" id="PTHR24249">
    <property type="entry name" value="HISTAMINE RECEPTOR-RELATED G-PROTEIN COUPLED RECEPTOR"/>
    <property type="match status" value="1"/>
</dbReference>
<feature type="non-terminal residue" evidence="7">
    <location>
        <position position="1"/>
    </location>
</feature>
<evidence type="ECO:0008006" key="9">
    <source>
        <dbReference type="Google" id="ProtNLM"/>
    </source>
</evidence>
<keyword evidence="6" id="KW-1133">Transmembrane helix</keyword>
<evidence type="ECO:0000256" key="5">
    <source>
        <dbReference type="ARBA" id="ARBA00023224"/>
    </source>
</evidence>
<dbReference type="GO" id="GO:0005886">
    <property type="term" value="C:plasma membrane"/>
    <property type="evidence" value="ECO:0007669"/>
    <property type="project" value="UniProtKB-SubCell"/>
</dbReference>
<keyword evidence="8" id="KW-1185">Reference proteome</keyword>
<keyword evidence="4" id="KW-0675">Receptor</keyword>
<evidence type="ECO:0000256" key="4">
    <source>
        <dbReference type="ARBA" id="ARBA00023170"/>
    </source>
</evidence>
<evidence type="ECO:0000256" key="1">
    <source>
        <dbReference type="ARBA" id="ARBA00004651"/>
    </source>
</evidence>
<evidence type="ECO:0000313" key="7">
    <source>
        <dbReference type="EMBL" id="KAG7174556.1"/>
    </source>
</evidence>
<comment type="caution">
    <text evidence="7">The sequence shown here is derived from an EMBL/GenBank/DDBJ whole genome shotgun (WGS) entry which is preliminary data.</text>
</comment>
<feature type="transmembrane region" description="Helical" evidence="6">
    <location>
        <begin position="121"/>
        <end position="144"/>
    </location>
</feature>
<protein>
    <recommendedName>
        <fullName evidence="9">G-protein coupled receptors family 1 profile domain-containing protein</fullName>
    </recommendedName>
</protein>
<organism evidence="7 8">
    <name type="scientific">Homarus americanus</name>
    <name type="common">American lobster</name>
    <dbReference type="NCBI Taxonomy" id="6706"/>
    <lineage>
        <taxon>Eukaryota</taxon>
        <taxon>Metazoa</taxon>
        <taxon>Ecdysozoa</taxon>
        <taxon>Arthropoda</taxon>
        <taxon>Crustacea</taxon>
        <taxon>Multicrustacea</taxon>
        <taxon>Malacostraca</taxon>
        <taxon>Eumalacostraca</taxon>
        <taxon>Eucarida</taxon>
        <taxon>Decapoda</taxon>
        <taxon>Pleocyemata</taxon>
        <taxon>Astacidea</taxon>
        <taxon>Nephropoidea</taxon>
        <taxon>Nephropidae</taxon>
        <taxon>Homarus</taxon>
    </lineage>
</organism>
<evidence type="ECO:0000313" key="8">
    <source>
        <dbReference type="Proteomes" id="UP000747542"/>
    </source>
</evidence>
<evidence type="ECO:0000256" key="6">
    <source>
        <dbReference type="SAM" id="Phobius"/>
    </source>
</evidence>
<keyword evidence="6" id="KW-0812">Transmembrane</keyword>
<keyword evidence="5" id="KW-0807">Transducer</keyword>
<keyword evidence="2" id="KW-1003">Cell membrane</keyword>
<reference evidence="7" key="1">
    <citation type="journal article" date="2021" name="Sci. Adv.">
        <title>The American lobster genome reveals insights on longevity, neural, and immune adaptations.</title>
        <authorList>
            <person name="Polinski J.M."/>
            <person name="Zimin A.V."/>
            <person name="Clark K.F."/>
            <person name="Kohn A.B."/>
            <person name="Sadowski N."/>
            <person name="Timp W."/>
            <person name="Ptitsyn A."/>
            <person name="Khanna P."/>
            <person name="Romanova D.Y."/>
            <person name="Williams P."/>
            <person name="Greenwood S.J."/>
            <person name="Moroz L.L."/>
            <person name="Walt D.R."/>
            <person name="Bodnar A.G."/>
        </authorList>
    </citation>
    <scope>NUCLEOTIDE SEQUENCE</scope>
    <source>
        <strain evidence="7">GMGI-L3</strain>
    </source>
</reference>
<evidence type="ECO:0000256" key="2">
    <source>
        <dbReference type="ARBA" id="ARBA00022475"/>
    </source>
</evidence>
<dbReference type="PANTHER" id="PTHR24249:SF411">
    <property type="entry name" value="G-PROTEIN COUPLED RECEPTORS FAMILY 1 PROFILE DOMAIN-CONTAINING PROTEIN"/>
    <property type="match status" value="1"/>
</dbReference>
<dbReference type="AlphaFoldDB" id="A0A8J5TGY2"/>
<dbReference type="EMBL" id="JAHLQT010007588">
    <property type="protein sequence ID" value="KAG7174556.1"/>
    <property type="molecule type" value="Genomic_DNA"/>
</dbReference>
<dbReference type="SUPFAM" id="SSF81321">
    <property type="entry name" value="Family A G protein-coupled receptor-like"/>
    <property type="match status" value="1"/>
</dbReference>
<comment type="subcellular location">
    <subcellularLocation>
        <location evidence="1">Cell membrane</location>
        <topology evidence="1">Multi-pass membrane protein</topology>
    </subcellularLocation>
</comment>